<geneLocation type="plasmid" evidence="1 2">
    <name>unnamed1</name>
</geneLocation>
<keyword evidence="1" id="KW-0614">Plasmid</keyword>
<name>A0ABZ2XL47_9RHOO</name>
<dbReference type="EMBL" id="CP151407">
    <property type="protein sequence ID" value="WZJ23350.1"/>
    <property type="molecule type" value="Genomic_DNA"/>
</dbReference>
<reference evidence="1 2" key="1">
    <citation type="submission" date="2024-04" db="EMBL/GenBank/DDBJ databases">
        <title>Dissimilatory iodate-reducing microorganisms contribute to the enrichment of iodine in groundwater.</title>
        <authorList>
            <person name="Jiang Z."/>
        </authorList>
    </citation>
    <scope>NUCLEOTIDE SEQUENCE [LARGE SCALE GENOMIC DNA]</scope>
    <source>
        <strain evidence="1 2">NCP973</strain>
        <plasmid evidence="1 2">unnamed1</plasmid>
    </source>
</reference>
<keyword evidence="2" id="KW-1185">Reference proteome</keyword>
<evidence type="ECO:0000313" key="1">
    <source>
        <dbReference type="EMBL" id="WZJ23350.1"/>
    </source>
</evidence>
<proteinExistence type="predicted"/>
<evidence type="ECO:0000313" key="2">
    <source>
        <dbReference type="Proteomes" id="UP001479520"/>
    </source>
</evidence>
<organism evidence="1 2">
    <name type="scientific">Azonexus hydrophilus</name>
    <dbReference type="NCBI Taxonomy" id="418702"/>
    <lineage>
        <taxon>Bacteria</taxon>
        <taxon>Pseudomonadati</taxon>
        <taxon>Pseudomonadota</taxon>
        <taxon>Betaproteobacteria</taxon>
        <taxon>Rhodocyclales</taxon>
        <taxon>Azonexaceae</taxon>
        <taxon>Azonexus</taxon>
    </lineage>
</organism>
<accession>A0ABZ2XL47</accession>
<dbReference type="Proteomes" id="UP001479520">
    <property type="component" value="Plasmid unnamed1"/>
</dbReference>
<dbReference type="RefSeq" id="WP_341744689.1">
    <property type="nucleotide sequence ID" value="NZ_CP151407.1"/>
</dbReference>
<sequence>MTMDDQTLIQRAVPAGWQVEPYFRPGLWILSPGSHQGFVTIDMKKRCFGLGICQPRQGSDAPVFAGRNWKVELVVSAVAAHQAAMA</sequence>
<protein>
    <submittedName>
        <fullName evidence="1">Uncharacterized protein</fullName>
    </submittedName>
</protein>
<gene>
    <name evidence="1" type="ORF">AADV58_18245</name>
</gene>